<keyword evidence="4" id="KW-1185">Reference proteome</keyword>
<evidence type="ECO:0000256" key="1">
    <source>
        <dbReference type="SAM" id="Coils"/>
    </source>
</evidence>
<evidence type="ECO:0000313" key="4">
    <source>
        <dbReference type="Proteomes" id="UP000245468"/>
    </source>
</evidence>
<dbReference type="Gene3D" id="2.40.50.100">
    <property type="match status" value="1"/>
</dbReference>
<dbReference type="AlphaFoldDB" id="A0A2S2DYV3"/>
<accession>A0A2S2DYV3</accession>
<evidence type="ECO:0000313" key="3">
    <source>
        <dbReference type="EMBL" id="AWL10462.1"/>
    </source>
</evidence>
<keyword evidence="2" id="KW-0812">Transmembrane</keyword>
<keyword evidence="2" id="KW-1133">Transmembrane helix</keyword>
<dbReference type="EMBL" id="CP029346">
    <property type="protein sequence ID" value="AWL10462.1"/>
    <property type="molecule type" value="Genomic_DNA"/>
</dbReference>
<name>A0A2S2DYV3_9BACT</name>
<sequence length="437" mass="49780">MENFKSFQFIYQQGKSTEIRFWIMGLLLIGFGIIFLPWTQNIQTKGNITSLYQEQKPQKIYSPIAGKITNWWVKEGDIVQQGDTLVKISEIKEDYLDPNLIARTQDQLNAKKGSLDYYIQKVQATEAQIANLKQSKTLKKSQLANKLIQLQQKINAEKAELQASANEQSLAKDQLERYQQMYKEGLISQTQFQQRNVTAQNALAKKIMSENKVNQTIQEINNTQIELKSVDQEYDEKINKADSERLQSLGQIEANKGEVAKLANQVTNYSIRNGMYYILAPQSGQVVQSKKTGIGEIIKDGEELLSIVPQNENYAVEVFVRPVDLPLISPGQSIRFIFDGFPAIVFSGGWPEQSFGTFAGKVLFVENAINANGLFRVIVQEDSRFKKWPKQIKIGAGVKGIILLNDVPLWYELWRNINGFPPDFYQAKLDKSNTYEK</sequence>
<evidence type="ECO:0000256" key="2">
    <source>
        <dbReference type="SAM" id="Phobius"/>
    </source>
</evidence>
<feature type="coiled-coil region" evidence="1">
    <location>
        <begin position="213"/>
        <end position="240"/>
    </location>
</feature>
<keyword evidence="1" id="KW-0175">Coiled coil</keyword>
<proteinExistence type="predicted"/>
<organism evidence="3 4">
    <name type="scientific">Aquirufa nivalisilvae</name>
    <dbReference type="NCBI Taxonomy" id="2516557"/>
    <lineage>
        <taxon>Bacteria</taxon>
        <taxon>Pseudomonadati</taxon>
        <taxon>Bacteroidota</taxon>
        <taxon>Cytophagia</taxon>
        <taxon>Cytophagales</taxon>
        <taxon>Flectobacillaceae</taxon>
        <taxon>Aquirufa</taxon>
    </lineage>
</organism>
<dbReference type="InterPro" id="IPR050739">
    <property type="entry name" value="MFP"/>
</dbReference>
<dbReference type="RefSeq" id="WP_109324759.1">
    <property type="nucleotide sequence ID" value="NZ_CP029346.1"/>
</dbReference>
<feature type="transmembrane region" description="Helical" evidence="2">
    <location>
        <begin position="21"/>
        <end position="38"/>
    </location>
</feature>
<dbReference type="KEGG" id="psez:HME7025_02622"/>
<gene>
    <name evidence="3" type="ORF">HME7025_02622</name>
</gene>
<dbReference type="SUPFAM" id="SSF51230">
    <property type="entry name" value="Single hybrid motif"/>
    <property type="match status" value="1"/>
</dbReference>
<keyword evidence="2" id="KW-0472">Membrane</keyword>
<protein>
    <submittedName>
        <fullName evidence="3">Uncharacterized protein</fullName>
    </submittedName>
</protein>
<dbReference type="OrthoDB" id="9760528at2"/>
<dbReference type="Proteomes" id="UP000245468">
    <property type="component" value="Chromosome"/>
</dbReference>
<dbReference type="InterPro" id="IPR011053">
    <property type="entry name" value="Single_hybrid_motif"/>
</dbReference>
<dbReference type="PANTHER" id="PTHR30386">
    <property type="entry name" value="MEMBRANE FUSION SUBUNIT OF EMRAB-TOLC MULTIDRUG EFFLUX PUMP"/>
    <property type="match status" value="1"/>
</dbReference>
<reference evidence="4" key="1">
    <citation type="submission" date="2018-05" db="EMBL/GenBank/DDBJ databases">
        <title>Pseudarcicella sp. HME7025 Genome sequencing and assembly.</title>
        <authorList>
            <person name="Kim H."/>
            <person name="Kang H."/>
            <person name="Joh K."/>
        </authorList>
    </citation>
    <scope>NUCLEOTIDE SEQUENCE [LARGE SCALE GENOMIC DNA]</scope>
    <source>
        <strain evidence="4">HME7025</strain>
    </source>
</reference>
<feature type="coiled-coil region" evidence="1">
    <location>
        <begin position="115"/>
        <end position="167"/>
    </location>
</feature>
<dbReference type="PRINTS" id="PR01490">
    <property type="entry name" value="RTXTOXIND"/>
</dbReference>